<name>A0A0E0LUS3_ORYPU</name>
<evidence type="ECO:0000313" key="2">
    <source>
        <dbReference type="Proteomes" id="UP000026962"/>
    </source>
</evidence>
<organism evidence="1">
    <name type="scientific">Oryza punctata</name>
    <name type="common">Red rice</name>
    <dbReference type="NCBI Taxonomy" id="4537"/>
    <lineage>
        <taxon>Eukaryota</taxon>
        <taxon>Viridiplantae</taxon>
        <taxon>Streptophyta</taxon>
        <taxon>Embryophyta</taxon>
        <taxon>Tracheophyta</taxon>
        <taxon>Spermatophyta</taxon>
        <taxon>Magnoliopsida</taxon>
        <taxon>Liliopsida</taxon>
        <taxon>Poales</taxon>
        <taxon>Poaceae</taxon>
        <taxon>BOP clade</taxon>
        <taxon>Oryzoideae</taxon>
        <taxon>Oryzeae</taxon>
        <taxon>Oryzinae</taxon>
        <taxon>Oryza</taxon>
    </lineage>
</organism>
<dbReference type="HOGENOM" id="CLU_1322767_0_0_1"/>
<dbReference type="EnsemblPlants" id="OPUNC08G12750.1">
    <property type="protein sequence ID" value="OPUNC08G12750.1"/>
    <property type="gene ID" value="OPUNC08G12750"/>
</dbReference>
<accession>A0A0E0LUS3</accession>
<keyword evidence="2" id="KW-1185">Reference proteome</keyword>
<reference evidence="1" key="1">
    <citation type="submission" date="2015-04" db="UniProtKB">
        <authorList>
            <consortium name="EnsemblPlants"/>
        </authorList>
    </citation>
    <scope>IDENTIFICATION</scope>
</reference>
<dbReference type="InterPro" id="IPR053085">
    <property type="entry name" value="Jasmonate-induced_protein"/>
</dbReference>
<sequence>MALVDQSKTIAAQLGEDEATIFKIIQQADEFHIDDETAAAAADADDLGRVRTLRGCFENRTKETLRSKDSHTYAGYVTIRFPDEIAAAAGGSFGATSHGSGFKAGVVYSGKNDAGDAFGWLIAFANTFVTGKKIYGECGPLENFKKIDWAQVENNLYESGTTVVLPNLKASIESFQSRTIVTAIIIG</sequence>
<dbReference type="PANTHER" id="PTHR36482">
    <property type="entry name" value="OSJNBA0024J22.15 PROTEIN"/>
    <property type="match status" value="1"/>
</dbReference>
<dbReference type="Gramene" id="OPUNC08G12750.1">
    <property type="protein sequence ID" value="OPUNC08G12750.1"/>
    <property type="gene ID" value="OPUNC08G12750"/>
</dbReference>
<protein>
    <submittedName>
        <fullName evidence="1">Uncharacterized protein</fullName>
    </submittedName>
</protein>
<dbReference type="Gene3D" id="2.60.270.50">
    <property type="match status" value="1"/>
</dbReference>
<dbReference type="AlphaFoldDB" id="A0A0E0LUS3"/>
<evidence type="ECO:0000313" key="1">
    <source>
        <dbReference type="EnsemblPlants" id="OPUNC08G12750.1"/>
    </source>
</evidence>
<proteinExistence type="predicted"/>
<reference evidence="1" key="2">
    <citation type="submission" date="2018-05" db="EMBL/GenBank/DDBJ databases">
        <title>OpunRS2 (Oryza punctata Reference Sequence Version 2).</title>
        <authorList>
            <person name="Zhang J."/>
            <person name="Kudrna D."/>
            <person name="Lee S."/>
            <person name="Talag J."/>
            <person name="Welchert J."/>
            <person name="Wing R.A."/>
        </authorList>
    </citation>
    <scope>NUCLEOTIDE SEQUENCE [LARGE SCALE GENOMIC DNA]</scope>
</reference>
<dbReference type="PANTHER" id="PTHR36482:SF6">
    <property type="entry name" value="JASMONATE-INDUCED PROTEIN HOMOLOG"/>
    <property type="match status" value="1"/>
</dbReference>
<dbReference type="Proteomes" id="UP000026962">
    <property type="component" value="Chromosome 8"/>
</dbReference>